<dbReference type="GO" id="GO:0005524">
    <property type="term" value="F:ATP binding"/>
    <property type="evidence" value="ECO:0007669"/>
    <property type="project" value="UniProtKB-KW"/>
</dbReference>
<feature type="non-terminal residue" evidence="4">
    <location>
        <position position="1"/>
    </location>
</feature>
<proteinExistence type="predicted"/>
<feature type="non-terminal residue" evidence="4">
    <location>
        <position position="92"/>
    </location>
</feature>
<evidence type="ECO:0000259" key="3">
    <source>
        <dbReference type="Pfam" id="PF02736"/>
    </source>
</evidence>
<feature type="domain" description="Myosin N-terminal SH3-like" evidence="3">
    <location>
        <begin position="34"/>
        <end position="70"/>
    </location>
</feature>
<reference evidence="4 5" key="1">
    <citation type="submission" date="2019-09" db="EMBL/GenBank/DDBJ databases">
        <title>Bird 10,000 Genomes (B10K) Project - Family phase.</title>
        <authorList>
            <person name="Zhang G."/>
        </authorList>
    </citation>
    <scope>NUCLEOTIDE SEQUENCE [LARGE SCALE GENOMIC DNA]</scope>
    <source>
        <strain evidence="4">B10K-DU-012-45</strain>
    </source>
</reference>
<dbReference type="GO" id="GO:0016459">
    <property type="term" value="C:myosin complex"/>
    <property type="evidence" value="ECO:0007669"/>
    <property type="project" value="InterPro"/>
</dbReference>
<dbReference type="GO" id="GO:0051015">
    <property type="term" value="F:actin filament binding"/>
    <property type="evidence" value="ECO:0007669"/>
    <property type="project" value="InterPro"/>
</dbReference>
<dbReference type="InterPro" id="IPR004009">
    <property type="entry name" value="SH3_Myosin"/>
</dbReference>
<keyword evidence="2" id="KW-0067">ATP-binding</keyword>
<dbReference type="OrthoDB" id="312459at2759"/>
<keyword evidence="5" id="KW-1185">Reference proteome</keyword>
<evidence type="ECO:0000313" key="4">
    <source>
        <dbReference type="EMBL" id="NXT37315.1"/>
    </source>
</evidence>
<comment type="caution">
    <text evidence="4">The sequence shown here is derived from an EMBL/GenBank/DDBJ whole genome shotgun (WGS) entry which is preliminary data.</text>
</comment>
<dbReference type="GO" id="GO:0003774">
    <property type="term" value="F:cytoskeletal motor activity"/>
    <property type="evidence" value="ECO:0007669"/>
    <property type="project" value="InterPro"/>
</dbReference>
<protein>
    <submittedName>
        <fullName evidence="4">MYH7 protein</fullName>
    </submittedName>
</protein>
<dbReference type="Pfam" id="PF02736">
    <property type="entry name" value="Myosin_N"/>
    <property type="match status" value="1"/>
</dbReference>
<dbReference type="EMBL" id="VZTQ01007223">
    <property type="protein sequence ID" value="NXT37315.1"/>
    <property type="molecule type" value="Genomic_DNA"/>
</dbReference>
<evidence type="ECO:0000313" key="5">
    <source>
        <dbReference type="Proteomes" id="UP000555367"/>
    </source>
</evidence>
<dbReference type="SUPFAM" id="SSF50084">
    <property type="entry name" value="Myosin S1 fragment, N-terminal domain"/>
    <property type="match status" value="1"/>
</dbReference>
<dbReference type="InterPro" id="IPR008989">
    <property type="entry name" value="Myosin_S1_N"/>
</dbReference>
<dbReference type="AlphaFoldDB" id="A0A7L3C1R1"/>
<sequence>AMPAVEMGEFGEAGPYLRQSERERLAAQTRPFDLKRDVFVPDAREEFVKATLVSREGARVTAHTQHGKEQVMQQNPPKFDKLEDMAMLTFLH</sequence>
<dbReference type="Gene3D" id="2.30.30.360">
    <property type="entry name" value="Myosin S1 fragment, N-terminal"/>
    <property type="match status" value="1"/>
</dbReference>
<organism evidence="4 5">
    <name type="scientific">Pelecanoides urinatrix</name>
    <name type="common">Common diving petrel</name>
    <name type="synonym">Procellaria urinatrix</name>
    <dbReference type="NCBI Taxonomy" id="37079"/>
    <lineage>
        <taxon>Eukaryota</taxon>
        <taxon>Metazoa</taxon>
        <taxon>Chordata</taxon>
        <taxon>Craniata</taxon>
        <taxon>Vertebrata</taxon>
        <taxon>Euteleostomi</taxon>
        <taxon>Archelosauria</taxon>
        <taxon>Archosauria</taxon>
        <taxon>Dinosauria</taxon>
        <taxon>Saurischia</taxon>
        <taxon>Theropoda</taxon>
        <taxon>Coelurosauria</taxon>
        <taxon>Aves</taxon>
        <taxon>Neognathae</taxon>
        <taxon>Neoaves</taxon>
        <taxon>Aequornithes</taxon>
        <taxon>Procellariiformes</taxon>
        <taxon>Procellariidae</taxon>
        <taxon>Pelecanoides</taxon>
    </lineage>
</organism>
<evidence type="ECO:0000256" key="1">
    <source>
        <dbReference type="ARBA" id="ARBA00022741"/>
    </source>
</evidence>
<accession>A0A7L3C1R1</accession>
<dbReference type="Proteomes" id="UP000555367">
    <property type="component" value="Unassembled WGS sequence"/>
</dbReference>
<gene>
    <name evidence="4" type="primary">Myh7_4</name>
    <name evidence="4" type="ORF">PELURI_R08841</name>
</gene>
<evidence type="ECO:0000256" key="2">
    <source>
        <dbReference type="ARBA" id="ARBA00022840"/>
    </source>
</evidence>
<keyword evidence="1" id="KW-0547">Nucleotide-binding</keyword>
<name>A0A7L3C1R1_PELUR</name>